<sequence>MSGGRHWRSTRVLRGICRRRRPPYHVDHESGKIRGLPCFGRDNGLGHFKDDVEVTRAAVEYVIDHYGYREDARHVPDDMVDPKGTWVSPDEEMSAEALRAILGNLERPGPAGESLERDSSTGRGSP</sequence>
<dbReference type="EMBL" id="JACHGT010000007">
    <property type="protein sequence ID" value="MBB6035709.1"/>
    <property type="molecule type" value="Genomic_DNA"/>
</dbReference>
<dbReference type="RefSeq" id="WP_184788567.1">
    <property type="nucleotide sequence ID" value="NZ_BONT01000076.1"/>
</dbReference>
<dbReference type="Proteomes" id="UP000548476">
    <property type="component" value="Unassembled WGS sequence"/>
</dbReference>
<gene>
    <name evidence="2" type="ORF">HNR73_003573</name>
</gene>
<protein>
    <submittedName>
        <fullName evidence="2">Uncharacterized protein</fullName>
    </submittedName>
</protein>
<dbReference type="AlphaFoldDB" id="A0A841FT55"/>
<evidence type="ECO:0000313" key="3">
    <source>
        <dbReference type="Proteomes" id="UP000548476"/>
    </source>
</evidence>
<keyword evidence="3" id="KW-1185">Reference proteome</keyword>
<evidence type="ECO:0000313" key="2">
    <source>
        <dbReference type="EMBL" id="MBB6035709.1"/>
    </source>
</evidence>
<name>A0A841FT55_9ACTN</name>
<dbReference type="Gene3D" id="3.40.1800.10">
    <property type="entry name" value="His-Me finger endonucleases"/>
    <property type="match status" value="1"/>
</dbReference>
<proteinExistence type="predicted"/>
<comment type="caution">
    <text evidence="2">The sequence shown here is derived from an EMBL/GenBank/DDBJ whole genome shotgun (WGS) entry which is preliminary data.</text>
</comment>
<accession>A0A841FT55</accession>
<organism evidence="2 3">
    <name type="scientific">Phytomonospora endophytica</name>
    <dbReference type="NCBI Taxonomy" id="714109"/>
    <lineage>
        <taxon>Bacteria</taxon>
        <taxon>Bacillati</taxon>
        <taxon>Actinomycetota</taxon>
        <taxon>Actinomycetes</taxon>
        <taxon>Micromonosporales</taxon>
        <taxon>Micromonosporaceae</taxon>
        <taxon>Phytomonospora</taxon>
    </lineage>
</organism>
<reference evidence="2 3" key="1">
    <citation type="submission" date="2020-08" db="EMBL/GenBank/DDBJ databases">
        <title>Genomic Encyclopedia of Type Strains, Phase IV (KMG-IV): sequencing the most valuable type-strain genomes for metagenomic binning, comparative biology and taxonomic classification.</title>
        <authorList>
            <person name="Goeker M."/>
        </authorList>
    </citation>
    <scope>NUCLEOTIDE SEQUENCE [LARGE SCALE GENOMIC DNA]</scope>
    <source>
        <strain evidence="2 3">YIM 65646</strain>
    </source>
</reference>
<dbReference type="InterPro" id="IPR038563">
    <property type="entry name" value="Endonuclease_7_sf"/>
</dbReference>
<evidence type="ECO:0000256" key="1">
    <source>
        <dbReference type="SAM" id="MobiDB-lite"/>
    </source>
</evidence>
<feature type="region of interest" description="Disordered" evidence="1">
    <location>
        <begin position="103"/>
        <end position="126"/>
    </location>
</feature>